<accession>A0A2Z4LPZ1</accession>
<dbReference type="OrthoDB" id="6398367at2"/>
<dbReference type="Gene3D" id="3.40.30.10">
    <property type="entry name" value="Glutaredoxin"/>
    <property type="match status" value="1"/>
</dbReference>
<evidence type="ECO:0000313" key="2">
    <source>
        <dbReference type="Proteomes" id="UP000248536"/>
    </source>
</evidence>
<keyword evidence="2" id="KW-1185">Reference proteome</keyword>
<dbReference type="SUPFAM" id="SSF52833">
    <property type="entry name" value="Thioredoxin-like"/>
    <property type="match status" value="1"/>
</dbReference>
<reference evidence="1 2" key="1">
    <citation type="submission" date="2018-06" db="EMBL/GenBank/DDBJ databases">
        <title>Spongiibacterium sp. HME9304 Genome sequencing and assembly.</title>
        <authorList>
            <person name="Kang H."/>
            <person name="Kim H."/>
            <person name="Joh K."/>
        </authorList>
    </citation>
    <scope>NUCLEOTIDE SEQUENCE [LARGE SCALE GENOMIC DNA]</scope>
    <source>
        <strain evidence="1 2">HME9304</strain>
    </source>
</reference>
<dbReference type="CDD" id="cd02947">
    <property type="entry name" value="TRX_family"/>
    <property type="match status" value="1"/>
</dbReference>
<dbReference type="Proteomes" id="UP000248536">
    <property type="component" value="Chromosome"/>
</dbReference>
<dbReference type="EMBL" id="CP030104">
    <property type="protein sequence ID" value="AWX43905.1"/>
    <property type="molecule type" value="Genomic_DNA"/>
</dbReference>
<proteinExistence type="predicted"/>
<dbReference type="KEGG" id="spon:HME9304_00903"/>
<organism evidence="1 2">
    <name type="scientific">Flagellimonas maritima</name>
    <dbReference type="NCBI Taxonomy" id="1383885"/>
    <lineage>
        <taxon>Bacteria</taxon>
        <taxon>Pseudomonadati</taxon>
        <taxon>Bacteroidota</taxon>
        <taxon>Flavobacteriia</taxon>
        <taxon>Flavobacteriales</taxon>
        <taxon>Flavobacteriaceae</taxon>
        <taxon>Flagellimonas</taxon>
    </lineage>
</organism>
<dbReference type="RefSeq" id="WP_112377427.1">
    <property type="nucleotide sequence ID" value="NZ_CP030104.1"/>
</dbReference>
<dbReference type="AlphaFoldDB" id="A0A2Z4LPZ1"/>
<gene>
    <name evidence="1" type="ORF">HME9304_00903</name>
</gene>
<name>A0A2Z4LPZ1_9FLAO</name>
<evidence type="ECO:0008006" key="3">
    <source>
        <dbReference type="Google" id="ProtNLM"/>
    </source>
</evidence>
<sequence length="185" mass="21586">MKSKIIIVFCIWTTLTFSQEFNKEITLENASKFMVGKINRKGLQAEPYNSWFNQGYGNYEVDYALVKMFKKRLAKHHVKLFLGTWCGDSKREVPRIIKILDAAKFPMEQLEIIALDRRKEYYKKSATGEEEGLNIIKVPTMVFFKNRKEVNRIVESPIESLEEDMAQITNEKPYTPNYATLSKAN</sequence>
<protein>
    <recommendedName>
        <fullName evidence="3">Thioredoxin</fullName>
    </recommendedName>
</protein>
<evidence type="ECO:0000313" key="1">
    <source>
        <dbReference type="EMBL" id="AWX43905.1"/>
    </source>
</evidence>
<dbReference type="InterPro" id="IPR036249">
    <property type="entry name" value="Thioredoxin-like_sf"/>
</dbReference>